<keyword evidence="2" id="KW-0472">Membrane</keyword>
<protein>
    <recommendedName>
        <fullName evidence="6">DUF4349 domain-containing protein</fullName>
    </recommendedName>
</protein>
<sequence>MRRATIILPVLAACSANQEAASDAAESSADLAAESAGPGVSVTAAPGVAFDYRYAFRLPPSAIAGTQEAHAQACEKLGVARCRVTGMRYQLLGENKIEAMLAFRLDPTLARTFGKNAIDAVTAAKGMLVDARISGVDAGANLDRLAVRRAQLADELRQVEADLARPGLTSAERVALQNRRAELREQLNAATDGAVDERKSLATTPLVFEYGSGPAVRGFDASAPLASALDTALGSAQVTLAVLLGGLALFGPPALAFGLAWMLWRRVGRRWHPVAAAAA</sequence>
<feature type="chain" id="PRO_5012200947" description="DUF4349 domain-containing protein" evidence="3">
    <location>
        <begin position="21"/>
        <end position="279"/>
    </location>
</feature>
<proteinExistence type="predicted"/>
<evidence type="ECO:0000313" key="5">
    <source>
        <dbReference type="Proteomes" id="UP000218151"/>
    </source>
</evidence>
<evidence type="ECO:0000256" key="1">
    <source>
        <dbReference type="SAM" id="Coils"/>
    </source>
</evidence>
<accession>A0A2A2SB83</accession>
<feature type="transmembrane region" description="Helical" evidence="2">
    <location>
        <begin position="240"/>
        <end position="264"/>
    </location>
</feature>
<organism evidence="4 5">
    <name type="scientific">Sphingomonas lenta</name>
    <dbReference type="NCBI Taxonomy" id="1141887"/>
    <lineage>
        <taxon>Bacteria</taxon>
        <taxon>Pseudomonadati</taxon>
        <taxon>Pseudomonadota</taxon>
        <taxon>Alphaproteobacteria</taxon>
        <taxon>Sphingomonadales</taxon>
        <taxon>Sphingomonadaceae</taxon>
        <taxon>Sphingomonas</taxon>
    </lineage>
</organism>
<dbReference type="EMBL" id="NSLI01000005">
    <property type="protein sequence ID" value="PAX06564.1"/>
    <property type="molecule type" value="Genomic_DNA"/>
</dbReference>
<keyword evidence="2" id="KW-0812">Transmembrane</keyword>
<evidence type="ECO:0000256" key="3">
    <source>
        <dbReference type="SAM" id="SignalP"/>
    </source>
</evidence>
<reference evidence="5" key="1">
    <citation type="submission" date="2017-09" db="EMBL/GenBank/DDBJ databases">
        <authorList>
            <person name="Feng G."/>
            <person name="Zhu H."/>
        </authorList>
    </citation>
    <scope>NUCLEOTIDE SEQUENCE [LARGE SCALE GENOMIC DNA]</scope>
    <source>
        <strain evidence="5">1PNM-20</strain>
    </source>
</reference>
<dbReference type="RefSeq" id="WP_095999309.1">
    <property type="nucleotide sequence ID" value="NZ_NSLI01000005.1"/>
</dbReference>
<keyword evidence="5" id="KW-1185">Reference proteome</keyword>
<gene>
    <name evidence="4" type="ORF">CKY28_15540</name>
</gene>
<feature type="coiled-coil region" evidence="1">
    <location>
        <begin position="142"/>
        <end position="193"/>
    </location>
</feature>
<dbReference type="Proteomes" id="UP000218151">
    <property type="component" value="Unassembled WGS sequence"/>
</dbReference>
<evidence type="ECO:0000313" key="4">
    <source>
        <dbReference type="EMBL" id="PAX06564.1"/>
    </source>
</evidence>
<dbReference type="OrthoDB" id="7448632at2"/>
<name>A0A2A2SB83_9SPHN</name>
<keyword evidence="2" id="KW-1133">Transmembrane helix</keyword>
<keyword evidence="1" id="KW-0175">Coiled coil</keyword>
<evidence type="ECO:0008006" key="6">
    <source>
        <dbReference type="Google" id="ProtNLM"/>
    </source>
</evidence>
<dbReference type="AlphaFoldDB" id="A0A2A2SB83"/>
<feature type="signal peptide" evidence="3">
    <location>
        <begin position="1"/>
        <end position="20"/>
    </location>
</feature>
<keyword evidence="3" id="KW-0732">Signal</keyword>
<comment type="caution">
    <text evidence="4">The sequence shown here is derived from an EMBL/GenBank/DDBJ whole genome shotgun (WGS) entry which is preliminary data.</text>
</comment>
<evidence type="ECO:0000256" key="2">
    <source>
        <dbReference type="SAM" id="Phobius"/>
    </source>
</evidence>